<reference evidence="11" key="1">
    <citation type="journal article" date="2016" name="Sci. Rep.">
        <title>Comparative analysis of plastid genomes of non-photosynthetic Ericaceae and their photosynthetic relatives.</title>
        <authorList>
            <person name="Logacheva M.D."/>
            <person name="Schelkunov M.I."/>
            <person name="Shtratnikova V.Y."/>
            <person name="Matveeva M.V."/>
            <person name="Penin A.A."/>
        </authorList>
    </citation>
    <scope>NUCLEOTIDE SEQUENCE</scope>
</reference>
<name>A0A1B0ZEZ3_MONUN</name>
<dbReference type="InterPro" id="IPR002222">
    <property type="entry name" value="Ribosomal_uS19"/>
</dbReference>
<feature type="compositionally biased region" description="Basic residues" evidence="10">
    <location>
        <begin position="93"/>
        <end position="102"/>
    </location>
</feature>
<evidence type="ECO:0000256" key="7">
    <source>
        <dbReference type="ARBA" id="ARBA00023274"/>
    </source>
</evidence>
<dbReference type="AlphaFoldDB" id="A0A1B0ZEZ3"/>
<evidence type="ECO:0000256" key="6">
    <source>
        <dbReference type="ARBA" id="ARBA00022980"/>
    </source>
</evidence>
<dbReference type="PIRSF" id="PIRSF002144">
    <property type="entry name" value="Ribosomal_S19"/>
    <property type="match status" value="1"/>
</dbReference>
<dbReference type="Pfam" id="PF00203">
    <property type="entry name" value="Ribosomal_S19"/>
    <property type="match status" value="1"/>
</dbReference>
<dbReference type="EMBL" id="KX228067">
    <property type="protein sequence ID" value="ANP26274.1"/>
    <property type="molecule type" value="Genomic_DNA"/>
</dbReference>
<keyword evidence="5" id="KW-0694">RNA-binding</keyword>
<keyword evidence="6 9" id="KW-0689">Ribosomal protein</keyword>
<dbReference type="PANTHER" id="PTHR11880:SF8">
    <property type="entry name" value="SMALL RIBOSOMAL SUBUNIT PROTEIN US19M"/>
    <property type="match status" value="1"/>
</dbReference>
<dbReference type="GO" id="GO:0006412">
    <property type="term" value="P:translation"/>
    <property type="evidence" value="ECO:0007669"/>
    <property type="project" value="InterPro"/>
</dbReference>
<dbReference type="HAMAP" id="MF_00531">
    <property type="entry name" value="Ribosomal_uS19"/>
    <property type="match status" value="1"/>
</dbReference>
<protein>
    <recommendedName>
        <fullName evidence="8">Small ribosomal subunit protein uS19c</fullName>
    </recommendedName>
</protein>
<dbReference type="GO" id="GO:0005763">
    <property type="term" value="C:mitochondrial small ribosomal subunit"/>
    <property type="evidence" value="ECO:0007669"/>
    <property type="project" value="TreeGrafter"/>
</dbReference>
<evidence type="ECO:0000256" key="1">
    <source>
        <dbReference type="ARBA" id="ARBA00004474"/>
    </source>
</evidence>
<dbReference type="FunFam" id="3.30.860.10:FF:000001">
    <property type="entry name" value="30S ribosomal protein S19"/>
    <property type="match status" value="1"/>
</dbReference>
<dbReference type="GO" id="GO:0009536">
    <property type="term" value="C:plastid"/>
    <property type="evidence" value="ECO:0007669"/>
    <property type="project" value="UniProtKB-SubCell"/>
</dbReference>
<keyword evidence="4" id="KW-0699">rRNA-binding</keyword>
<dbReference type="NCBIfam" id="TIGR01050">
    <property type="entry name" value="rpsS_bact"/>
    <property type="match status" value="1"/>
</dbReference>
<evidence type="ECO:0000256" key="10">
    <source>
        <dbReference type="SAM" id="MobiDB-lite"/>
    </source>
</evidence>
<dbReference type="InterPro" id="IPR020934">
    <property type="entry name" value="Ribosomal_uS19_CS"/>
</dbReference>
<dbReference type="Gene3D" id="3.30.860.10">
    <property type="entry name" value="30s Ribosomal Protein S19, Chain A"/>
    <property type="match status" value="1"/>
</dbReference>
<dbReference type="InterPro" id="IPR005732">
    <property type="entry name" value="Ribosomal_uS19_bac-type"/>
</dbReference>
<dbReference type="GO" id="GO:0000028">
    <property type="term" value="P:ribosomal small subunit assembly"/>
    <property type="evidence" value="ECO:0007669"/>
    <property type="project" value="TreeGrafter"/>
</dbReference>
<accession>A0A1B0ZEZ3</accession>
<evidence type="ECO:0000256" key="9">
    <source>
        <dbReference type="RuleBase" id="RU003485"/>
    </source>
</evidence>
<feature type="compositionally biased region" description="Basic and acidic residues" evidence="10">
    <location>
        <begin position="78"/>
        <end position="92"/>
    </location>
</feature>
<sequence length="102" mass="11613">MKRSLIKQPFVAIHLLKKIKKLKTRKEIIKTWSRASTIIPAMVGYTIAIYNGKTHLPIFITTGMLGHKLGEFSPTSHLLDHSKGKVKGDKRSRYSTKKIKNL</sequence>
<dbReference type="PROSITE" id="PS00323">
    <property type="entry name" value="RIBOSOMAL_S19"/>
    <property type="match status" value="1"/>
</dbReference>
<dbReference type="EMBL" id="MF120266">
    <property type="protein sequence ID" value="ASN78999.1"/>
    <property type="molecule type" value="Genomic_DNA"/>
</dbReference>
<evidence type="ECO:0000313" key="12">
    <source>
        <dbReference type="EMBL" id="ASN78999.1"/>
    </source>
</evidence>
<organism evidence="11">
    <name type="scientific">Monotropa uniflora</name>
    <name type="common">Indian pipe</name>
    <name type="synonym">Monotropa brittonii</name>
    <dbReference type="NCBI Taxonomy" id="50148"/>
    <lineage>
        <taxon>Eukaryota</taxon>
        <taxon>Viridiplantae</taxon>
        <taxon>Streptophyta</taxon>
        <taxon>Embryophyta</taxon>
        <taxon>Tracheophyta</taxon>
        <taxon>Spermatophyta</taxon>
        <taxon>Magnoliopsida</taxon>
        <taxon>eudicotyledons</taxon>
        <taxon>Gunneridae</taxon>
        <taxon>Pentapetalae</taxon>
        <taxon>asterids</taxon>
        <taxon>Ericales</taxon>
        <taxon>Ericaceae</taxon>
        <taxon>Pyroloideae</taxon>
        <taxon>Monotropeae</taxon>
        <taxon>Monotropa</taxon>
    </lineage>
</organism>
<comment type="similarity">
    <text evidence="2 9">Belongs to the universal ribosomal protein uS19 family.</text>
</comment>
<keyword evidence="7 9" id="KW-0687">Ribonucleoprotein</keyword>
<dbReference type="InterPro" id="IPR023575">
    <property type="entry name" value="Ribosomal_uS19_SF"/>
</dbReference>
<dbReference type="PRINTS" id="PR00975">
    <property type="entry name" value="RIBOSOMALS19"/>
</dbReference>
<dbReference type="SUPFAM" id="SSF54570">
    <property type="entry name" value="Ribosomal protein S19"/>
    <property type="match status" value="1"/>
</dbReference>
<comment type="subcellular location">
    <subcellularLocation>
        <location evidence="1">Plastid</location>
    </subcellularLocation>
</comment>
<evidence type="ECO:0000256" key="4">
    <source>
        <dbReference type="ARBA" id="ARBA00022730"/>
    </source>
</evidence>
<proteinExistence type="inferred from homology"/>
<evidence type="ECO:0000313" key="11">
    <source>
        <dbReference type="EMBL" id="ANP26274.1"/>
    </source>
</evidence>
<feature type="region of interest" description="Disordered" evidence="10">
    <location>
        <begin position="78"/>
        <end position="102"/>
    </location>
</feature>
<dbReference type="GO" id="GO:0019843">
    <property type="term" value="F:rRNA binding"/>
    <property type="evidence" value="ECO:0007669"/>
    <property type="project" value="UniProtKB-KW"/>
</dbReference>
<dbReference type="PANTHER" id="PTHR11880">
    <property type="entry name" value="RIBOSOMAL PROTEIN S19P FAMILY MEMBER"/>
    <property type="match status" value="1"/>
</dbReference>
<reference evidence="12" key="2">
    <citation type="journal article" date="2017" name="New Phytol.">
        <title>On the brink: the highly reduced plastomes of nonphotosynthetic Ericaceae.</title>
        <authorList>
            <person name="Braukmann T.W.A."/>
            <person name="Broe M.B."/>
            <person name="Stefanovic S."/>
            <person name="Freudenstein J.V."/>
        </authorList>
    </citation>
    <scope>NUCLEOTIDE SEQUENCE</scope>
    <source>
        <strain evidence="12">Michigan</strain>
    </source>
</reference>
<evidence type="ECO:0000256" key="8">
    <source>
        <dbReference type="ARBA" id="ARBA00035253"/>
    </source>
</evidence>
<evidence type="ECO:0000256" key="5">
    <source>
        <dbReference type="ARBA" id="ARBA00022884"/>
    </source>
</evidence>
<gene>
    <name evidence="11" type="primary">rps19</name>
</gene>
<dbReference type="GO" id="GO:0003735">
    <property type="term" value="F:structural constituent of ribosome"/>
    <property type="evidence" value="ECO:0007669"/>
    <property type="project" value="InterPro"/>
</dbReference>
<evidence type="ECO:0000256" key="2">
    <source>
        <dbReference type="ARBA" id="ARBA00007345"/>
    </source>
</evidence>
<evidence type="ECO:0000256" key="3">
    <source>
        <dbReference type="ARBA" id="ARBA00022640"/>
    </source>
</evidence>
<geneLocation type="plastid" evidence="11"/>
<keyword evidence="3 11" id="KW-0934">Plastid</keyword>